<evidence type="ECO:0000313" key="9">
    <source>
        <dbReference type="Proteomes" id="UP000192939"/>
    </source>
</evidence>
<evidence type="ECO:0000256" key="4">
    <source>
        <dbReference type="ARBA" id="ARBA00023143"/>
    </source>
</evidence>
<accession>A0ABY1LVJ8</accession>
<dbReference type="InterPro" id="IPR010809">
    <property type="entry name" value="FliD_C"/>
</dbReference>
<keyword evidence="8" id="KW-0282">Flagellum</keyword>
<gene>
    <name evidence="8" type="ORF">SAMN02744124_00399</name>
</gene>
<keyword evidence="3" id="KW-0175">Coiled coil</keyword>
<evidence type="ECO:0000256" key="2">
    <source>
        <dbReference type="ARBA" id="ARBA00011255"/>
    </source>
</evidence>
<evidence type="ECO:0000313" key="8">
    <source>
        <dbReference type="EMBL" id="SME94878.1"/>
    </source>
</evidence>
<feature type="domain" description="Flagellar hook-associated protein 2 N-terminal" evidence="6">
    <location>
        <begin position="10"/>
        <end position="104"/>
    </location>
</feature>
<dbReference type="InterPro" id="IPR003481">
    <property type="entry name" value="FliD_N"/>
</dbReference>
<dbReference type="InterPro" id="IPR040026">
    <property type="entry name" value="FliD"/>
</dbReference>
<comment type="subunit">
    <text evidence="2 5">Homopentamer.</text>
</comment>
<name>A0ABY1LVJ8_9BACL</name>
<comment type="function">
    <text evidence="5">Required for morphogenesis and for the elongation of the flagellar filament by facilitating polymerization of the flagellin monomers at the tip of growing filament. Forms a capping structure, which prevents flagellin subunits (transported through the central channel of the flagellum) from leaking out without polymerization at the distal end.</text>
</comment>
<protein>
    <recommendedName>
        <fullName evidence="5">Flagellar hook-associated protein 2</fullName>
        <shortName evidence="5">HAP2</shortName>
    </recommendedName>
    <alternativeName>
        <fullName evidence="5">Flagellar cap protein</fullName>
    </alternativeName>
</protein>
<keyword evidence="4 5" id="KW-0975">Bacterial flagellum</keyword>
<dbReference type="PANTHER" id="PTHR30288:SF0">
    <property type="entry name" value="FLAGELLAR HOOK-ASSOCIATED PROTEIN 2"/>
    <property type="match status" value="1"/>
</dbReference>
<dbReference type="Proteomes" id="UP000192939">
    <property type="component" value="Unassembled WGS sequence"/>
</dbReference>
<evidence type="ECO:0000259" key="7">
    <source>
        <dbReference type="Pfam" id="PF07195"/>
    </source>
</evidence>
<dbReference type="EMBL" id="FXAE01000002">
    <property type="protein sequence ID" value="SME94878.1"/>
    <property type="molecule type" value="Genomic_DNA"/>
</dbReference>
<feature type="domain" description="Flagellar hook-associated protein 2 C-terminal" evidence="7">
    <location>
        <begin position="221"/>
        <end position="486"/>
    </location>
</feature>
<comment type="similarity">
    <text evidence="1 5">Belongs to the FliD family.</text>
</comment>
<dbReference type="PANTHER" id="PTHR30288">
    <property type="entry name" value="FLAGELLAR CAP/ASSEMBLY PROTEIN FLID"/>
    <property type="match status" value="1"/>
</dbReference>
<evidence type="ECO:0000256" key="1">
    <source>
        <dbReference type="ARBA" id="ARBA00009764"/>
    </source>
</evidence>
<evidence type="ECO:0000259" key="6">
    <source>
        <dbReference type="Pfam" id="PF02465"/>
    </source>
</evidence>
<dbReference type="Pfam" id="PF02465">
    <property type="entry name" value="FliD_N"/>
    <property type="match status" value="1"/>
</dbReference>
<keyword evidence="8" id="KW-0966">Cell projection</keyword>
<dbReference type="Pfam" id="PF07195">
    <property type="entry name" value="FliD_C"/>
    <property type="match status" value="1"/>
</dbReference>
<comment type="caution">
    <text evidence="8">The sequence shown here is derived from an EMBL/GenBank/DDBJ whole genome shotgun (WGS) entry which is preliminary data.</text>
</comment>
<reference evidence="8 9" key="1">
    <citation type="submission" date="2017-04" db="EMBL/GenBank/DDBJ databases">
        <authorList>
            <person name="Varghese N."/>
            <person name="Submissions S."/>
        </authorList>
    </citation>
    <scope>NUCLEOTIDE SEQUENCE [LARGE SCALE GENOMIC DNA]</scope>
    <source>
        <strain evidence="8 9">J12</strain>
    </source>
</reference>
<keyword evidence="8" id="KW-0969">Cilium</keyword>
<evidence type="ECO:0000256" key="5">
    <source>
        <dbReference type="RuleBase" id="RU362066"/>
    </source>
</evidence>
<proteinExistence type="inferred from homology"/>
<comment type="subcellular location">
    <subcellularLocation>
        <location evidence="5">Secreted</location>
    </subcellularLocation>
    <subcellularLocation>
        <location evidence="5">Bacterial flagellum</location>
    </subcellularLocation>
</comment>
<dbReference type="Pfam" id="PF07196">
    <property type="entry name" value="Flagellin_IN"/>
    <property type="match status" value="1"/>
</dbReference>
<keyword evidence="5" id="KW-0964">Secreted</keyword>
<dbReference type="InterPro" id="IPR010810">
    <property type="entry name" value="Flagellin_hook_IN_motif"/>
</dbReference>
<evidence type="ECO:0000256" key="3">
    <source>
        <dbReference type="ARBA" id="ARBA00023054"/>
    </source>
</evidence>
<sequence length="497" mass="54770">MTIRISGMASGMDIDQLVSDLMKAEKIPLTKKTKKKTTLEYKMDLYRDVNTKLMTLRDNISKIRFGADFSGVKASSSNETAVKVSGSNPSKITTIIQVEKLATQAYKTSTDKVTLNGSGLDLSKSLEDNADQFSTALDLGSSDLKMEINGVEISYSKTDTIQQIIDKVNQSGAGVALSYDSFADKFVFISRGTGEEAIIEATDISGNFLQAIQMDATPSKGQNAVVTINGITSERTSNTFTQDGVTYTLLETTSSPVTIQNGVDSNALIDRIKEFVNLYNDAIELVQKLSNEKSQGYDPLTSEEKSELSAEDIKNWESMAKKGLLHNDSLLQTFTRTMRSFLSMPIPVNETDTLTPLDIGIGTTSYQNKIEFSAAGGKIVLDEDKLRKAIESNPDQVEALFTRTSSTSDEEGLLQKMYKQLNTTISAISKKAGRTGSLYNDITTELGKQTSDMELQIINLENRLTKKEDYYYKQFTAMEKAMANSNSQLNYLLQYLG</sequence>
<keyword evidence="9" id="KW-1185">Reference proteome</keyword>
<organism evidence="8 9">
    <name type="scientific">Paenibacillus barengoltzii J12</name>
    <dbReference type="NCBI Taxonomy" id="935846"/>
    <lineage>
        <taxon>Bacteria</taxon>
        <taxon>Bacillati</taxon>
        <taxon>Bacillota</taxon>
        <taxon>Bacilli</taxon>
        <taxon>Bacillales</taxon>
        <taxon>Paenibacillaceae</taxon>
        <taxon>Paenibacillus</taxon>
    </lineage>
</organism>